<keyword evidence="2" id="KW-0378">Hydrolase</keyword>
<feature type="transmembrane region" description="Helical" evidence="1">
    <location>
        <begin position="62"/>
        <end position="80"/>
    </location>
</feature>
<gene>
    <name evidence="2" type="ORF">HT576_02080</name>
</gene>
<protein>
    <submittedName>
        <fullName evidence="2">Metal-dependent hydrolase</fullName>
    </submittedName>
</protein>
<organism evidence="2 3">
    <name type="scientific">Haloterrigena gelatinilytica</name>
    <dbReference type="NCBI Taxonomy" id="2741724"/>
    <lineage>
        <taxon>Archaea</taxon>
        <taxon>Methanobacteriati</taxon>
        <taxon>Methanobacteriota</taxon>
        <taxon>Stenosarchaea group</taxon>
        <taxon>Halobacteria</taxon>
        <taxon>Halobacteriales</taxon>
        <taxon>Natrialbaceae</taxon>
        <taxon>Haloterrigena</taxon>
    </lineage>
</organism>
<dbReference type="OrthoDB" id="118042at2157"/>
<dbReference type="Pfam" id="PF04307">
    <property type="entry name" value="YdjM"/>
    <property type="match status" value="1"/>
</dbReference>
<dbReference type="RefSeq" id="WP_174701137.1">
    <property type="nucleotide sequence ID" value="NZ_JABURA010000001.1"/>
</dbReference>
<dbReference type="GO" id="GO:0016787">
    <property type="term" value="F:hydrolase activity"/>
    <property type="evidence" value="ECO:0007669"/>
    <property type="project" value="UniProtKB-KW"/>
</dbReference>
<dbReference type="AlphaFoldDB" id="A0A8J8GLA5"/>
<reference evidence="2" key="1">
    <citation type="submission" date="2020-06" db="EMBL/GenBank/DDBJ databases">
        <title>Haloterrigena sp. nov., an extremely halophilic archaeon isolated from a saline sediment.</title>
        <authorList>
            <person name="Liu B.-B."/>
        </authorList>
    </citation>
    <scope>NUCLEOTIDE SEQUENCE</scope>
    <source>
        <strain evidence="2">SYSU A121-1</strain>
    </source>
</reference>
<feature type="transmembrane region" description="Helical" evidence="1">
    <location>
        <begin position="138"/>
        <end position="160"/>
    </location>
</feature>
<evidence type="ECO:0000256" key="1">
    <source>
        <dbReference type="SAM" id="Phobius"/>
    </source>
</evidence>
<evidence type="ECO:0000313" key="2">
    <source>
        <dbReference type="EMBL" id="NUB89825.1"/>
    </source>
</evidence>
<keyword evidence="1" id="KW-0472">Membrane</keyword>
<keyword evidence="1" id="KW-0812">Transmembrane</keyword>
<proteinExistence type="predicted"/>
<keyword evidence="1" id="KW-1133">Transmembrane helix</keyword>
<dbReference type="EMBL" id="JABURA010000001">
    <property type="protein sequence ID" value="NUB89825.1"/>
    <property type="molecule type" value="Genomic_DNA"/>
</dbReference>
<dbReference type="InterPro" id="IPR007404">
    <property type="entry name" value="YdjM-like"/>
</dbReference>
<dbReference type="Proteomes" id="UP000728647">
    <property type="component" value="Unassembled WGS sequence"/>
</dbReference>
<name>A0A8J8GLA5_9EURY</name>
<sequence>MYRGGHIGFNALLYAPFVPLVSRGWSLELALAGAVLAVGLANLPDVDQPLPRIPHRGPTHTIWFALLVGLLAGVATALAVPSTPLAFRFGFVVGTGSIVAHLAGDIVTPMGISPFAPVSRFHVTLDWFESKNGRINRAFLLVGSTALLASLGLTIGRVGAVAPVG</sequence>
<comment type="caution">
    <text evidence="2">The sequence shown here is derived from an EMBL/GenBank/DDBJ whole genome shotgun (WGS) entry which is preliminary data.</text>
</comment>
<accession>A0A8J8GLA5</accession>
<evidence type="ECO:0000313" key="3">
    <source>
        <dbReference type="Proteomes" id="UP000728647"/>
    </source>
</evidence>